<feature type="coiled-coil region" evidence="1">
    <location>
        <begin position="566"/>
        <end position="642"/>
    </location>
</feature>
<protein>
    <submittedName>
        <fullName evidence="4">DnaJ domain</fullName>
    </submittedName>
</protein>
<dbReference type="EMBL" id="MVGT01000459">
    <property type="protein sequence ID" value="OVA16918.1"/>
    <property type="molecule type" value="Genomic_DNA"/>
</dbReference>
<feature type="compositionally biased region" description="Basic and acidic residues" evidence="2">
    <location>
        <begin position="348"/>
        <end position="366"/>
    </location>
</feature>
<evidence type="ECO:0000313" key="4">
    <source>
        <dbReference type="EMBL" id="OVA16918.1"/>
    </source>
</evidence>
<keyword evidence="5" id="KW-1185">Reference proteome</keyword>
<comment type="caution">
    <text evidence="4">The sequence shown here is derived from an EMBL/GenBank/DDBJ whole genome shotgun (WGS) entry which is preliminary data.</text>
</comment>
<evidence type="ECO:0000256" key="1">
    <source>
        <dbReference type="SAM" id="Coils"/>
    </source>
</evidence>
<name>A0A200R2L2_MACCD</name>
<feature type="compositionally biased region" description="Low complexity" evidence="2">
    <location>
        <begin position="152"/>
        <end position="161"/>
    </location>
</feature>
<feature type="compositionally biased region" description="Polar residues" evidence="2">
    <location>
        <begin position="91"/>
        <end position="104"/>
    </location>
</feature>
<evidence type="ECO:0000259" key="3">
    <source>
        <dbReference type="PROSITE" id="PS50076"/>
    </source>
</evidence>
<keyword evidence="1" id="KW-0175">Coiled coil</keyword>
<dbReference type="AlphaFoldDB" id="A0A200R2L2"/>
<sequence>MSRGQSQTRTQSGRRILERCKGKEKINNVVLIDVDSCESHDFIIVDVPESSEHILQRSRVSAKEKTSPSSNIISIDDDDDPGNGDEGGANLESNVTPRNVSRPVSSQSQNSEESDSDECEFTQERTIPLNLSKCKRTYSGKRLSRNRFGLYSDSESSSSESESSDCEVMEGSSGKIRDQWERAASRKKMFEYARNGRSGLEDQASASGSFTDAPENVELEKTTEQDSPGCYRSNNRNDEGEDLSTSTTPGDGTTVDPFLNPMENDFVMNFDHTFFQGSPSCFKTQSWEKTNFPHRNSDNQHGGKKLSEESSFCDIESDSDTDINYGGSGLWNQEKNSGGPRIWSSQDSVDRQSNSEKACFQDKEENDKEENVFEENIWFKTQSTYETYINHDKTGLQNEEVCASNNRKLDEPQVNCDKLIPPDKDEGLPQEASYDRANNGVSCSMETKKSVPEETIFCNTQLWNGIKLCPEKISCSDKEQPPLGNQSSSNAQRDETEVNHERACHNDGAEMLLQFNNQPQEERSSLLPIQEDSMHDIQNDLISKREKFKETDEYKRAMEEEWASRQRELQIQAEEVQRLKKRKKAETLRLLDMEKRQKQRLEEMRETQKKDVETFNLKEEIRAEVRKELDKLELKYSDMASLLRYLGIHVRGGLYPMSREVHAAYKQALLRFHPDRASRTDIRQQVEAEEKFKLISRLKEKLLPT</sequence>
<gene>
    <name evidence="4" type="ORF">BVC80_9049g53</name>
</gene>
<dbReference type="OrthoDB" id="498970at2759"/>
<dbReference type="SUPFAM" id="SSF46565">
    <property type="entry name" value="Chaperone J-domain"/>
    <property type="match status" value="1"/>
</dbReference>
<proteinExistence type="predicted"/>
<evidence type="ECO:0000313" key="5">
    <source>
        <dbReference type="Proteomes" id="UP000195402"/>
    </source>
</evidence>
<feature type="region of interest" description="Disordered" evidence="2">
    <location>
        <begin position="292"/>
        <end position="366"/>
    </location>
</feature>
<dbReference type="FunCoup" id="A0A200R2L2">
    <property type="interactions" value="1059"/>
</dbReference>
<dbReference type="CDD" id="cd06257">
    <property type="entry name" value="DnaJ"/>
    <property type="match status" value="1"/>
</dbReference>
<accession>A0A200R2L2</accession>
<feature type="region of interest" description="Disordered" evidence="2">
    <location>
        <begin position="199"/>
        <end position="260"/>
    </location>
</feature>
<dbReference type="InterPro" id="IPR001623">
    <property type="entry name" value="DnaJ_domain"/>
</dbReference>
<feature type="region of interest" description="Disordered" evidence="2">
    <location>
        <begin position="413"/>
        <end position="435"/>
    </location>
</feature>
<feature type="domain" description="J" evidence="3">
    <location>
        <begin position="641"/>
        <end position="705"/>
    </location>
</feature>
<dbReference type="PANTHER" id="PTHR36335">
    <property type="entry name" value="CHAPERONE DNAJ-DOMAIN SUPERFAMILY PROTEIN"/>
    <property type="match status" value="1"/>
</dbReference>
<feature type="compositionally biased region" description="Basic and acidic residues" evidence="2">
    <location>
        <begin position="56"/>
        <end position="66"/>
    </location>
</feature>
<organism evidence="4 5">
    <name type="scientific">Macleaya cordata</name>
    <name type="common">Five-seeded plume-poppy</name>
    <name type="synonym">Bocconia cordata</name>
    <dbReference type="NCBI Taxonomy" id="56857"/>
    <lineage>
        <taxon>Eukaryota</taxon>
        <taxon>Viridiplantae</taxon>
        <taxon>Streptophyta</taxon>
        <taxon>Embryophyta</taxon>
        <taxon>Tracheophyta</taxon>
        <taxon>Spermatophyta</taxon>
        <taxon>Magnoliopsida</taxon>
        <taxon>Ranunculales</taxon>
        <taxon>Papaveraceae</taxon>
        <taxon>Papaveroideae</taxon>
        <taxon>Macleaya</taxon>
    </lineage>
</organism>
<evidence type="ECO:0000256" key="2">
    <source>
        <dbReference type="SAM" id="MobiDB-lite"/>
    </source>
</evidence>
<feature type="region of interest" description="Disordered" evidence="2">
    <location>
        <begin position="56"/>
        <end position="122"/>
    </location>
</feature>
<feature type="region of interest" description="Disordered" evidence="2">
    <location>
        <begin position="150"/>
        <end position="179"/>
    </location>
</feature>
<dbReference type="Gene3D" id="1.10.287.110">
    <property type="entry name" value="DnaJ domain"/>
    <property type="match status" value="1"/>
</dbReference>
<dbReference type="STRING" id="56857.A0A200R2L2"/>
<dbReference type="Proteomes" id="UP000195402">
    <property type="component" value="Unassembled WGS sequence"/>
</dbReference>
<feature type="region of interest" description="Disordered" evidence="2">
    <location>
        <begin position="478"/>
        <end position="500"/>
    </location>
</feature>
<dbReference type="PANTHER" id="PTHR36335:SF1">
    <property type="entry name" value="CHAPERONE DNAJ-DOMAIN SUPERFAMILY PROTEIN"/>
    <property type="match status" value="1"/>
</dbReference>
<dbReference type="InterPro" id="IPR036869">
    <property type="entry name" value="J_dom_sf"/>
</dbReference>
<dbReference type="InParanoid" id="A0A200R2L2"/>
<feature type="compositionally biased region" description="Acidic residues" evidence="2">
    <location>
        <begin position="112"/>
        <end position="121"/>
    </location>
</feature>
<dbReference type="PROSITE" id="PS50076">
    <property type="entry name" value="DNAJ_2"/>
    <property type="match status" value="1"/>
</dbReference>
<dbReference type="OMA" id="DCQFVRE"/>
<reference evidence="4 5" key="1">
    <citation type="journal article" date="2017" name="Mol. Plant">
        <title>The Genome of Medicinal Plant Macleaya cordata Provides New Insights into Benzylisoquinoline Alkaloids Metabolism.</title>
        <authorList>
            <person name="Liu X."/>
            <person name="Liu Y."/>
            <person name="Huang P."/>
            <person name="Ma Y."/>
            <person name="Qing Z."/>
            <person name="Tang Q."/>
            <person name="Cao H."/>
            <person name="Cheng P."/>
            <person name="Zheng Y."/>
            <person name="Yuan Z."/>
            <person name="Zhou Y."/>
            <person name="Liu J."/>
            <person name="Tang Z."/>
            <person name="Zhuo Y."/>
            <person name="Zhang Y."/>
            <person name="Yu L."/>
            <person name="Huang J."/>
            <person name="Yang P."/>
            <person name="Peng Q."/>
            <person name="Zhang J."/>
            <person name="Jiang W."/>
            <person name="Zhang Z."/>
            <person name="Lin K."/>
            <person name="Ro D.K."/>
            <person name="Chen X."/>
            <person name="Xiong X."/>
            <person name="Shang Y."/>
            <person name="Huang S."/>
            <person name="Zeng J."/>
        </authorList>
    </citation>
    <scope>NUCLEOTIDE SEQUENCE [LARGE SCALE GENOMIC DNA]</scope>
    <source>
        <strain evidence="5">cv. BLH2017</strain>
        <tissue evidence="4">Root</tissue>
    </source>
</reference>